<evidence type="ECO:0000313" key="1">
    <source>
        <dbReference type="EMBL" id="KAF0704402.1"/>
    </source>
</evidence>
<reference evidence="1" key="1">
    <citation type="submission" date="2019-06" db="EMBL/GenBank/DDBJ databases">
        <title>Genomics analysis of Aphanomyces spp. identifies a new class of oomycete effector associated with host adaptation.</title>
        <authorList>
            <person name="Gaulin E."/>
        </authorList>
    </citation>
    <scope>NUCLEOTIDE SEQUENCE</scope>
    <source>
        <strain evidence="1">CBS 578.67</strain>
    </source>
</reference>
<dbReference type="OrthoDB" id="206385at2759"/>
<name>A0A6A4Z414_9STRA</name>
<organism evidence="1">
    <name type="scientific">Aphanomyces stellatus</name>
    <dbReference type="NCBI Taxonomy" id="120398"/>
    <lineage>
        <taxon>Eukaryota</taxon>
        <taxon>Sar</taxon>
        <taxon>Stramenopiles</taxon>
        <taxon>Oomycota</taxon>
        <taxon>Saprolegniomycetes</taxon>
        <taxon>Saprolegniales</taxon>
        <taxon>Verrucalvaceae</taxon>
        <taxon>Aphanomyces</taxon>
    </lineage>
</organism>
<dbReference type="AlphaFoldDB" id="A0A6A4Z414"/>
<dbReference type="EMBL" id="VJMH01003916">
    <property type="protein sequence ID" value="KAF0704402.1"/>
    <property type="molecule type" value="Genomic_DNA"/>
</dbReference>
<sequence length="294" mass="32600">MRGMFESTEVTIPTSFVILPVDMTTIANGDTNLDGIVRFMCEKSIELGTTFARAIHGTSFFVPQGEPLFLYLVDEIEGTPVVPTSSDQAYPIRIDTQSPQFLAVAMPYLQTGLKLLKSVNTVAQLAKFVGVSAGPFVEKAIQLVERAQTKSSVDGFEVVRSAIQTSIDVPIPVQRIRGAALRELKRFFNEMDPLETFSGLRRTYTANGHVIWTSAENAKKIEDGKPRPRAIAPQSEQASRIIKIYQELLAQQNVLEDTSEQGNLMMLDGGISLQNIDVKEFSEQTCTCEMMYYS</sequence>
<protein>
    <submittedName>
        <fullName evidence="1">Uncharacterized protein</fullName>
    </submittedName>
</protein>
<accession>A0A6A4Z414</accession>
<comment type="caution">
    <text evidence="1">The sequence shown here is derived from an EMBL/GenBank/DDBJ whole genome shotgun (WGS) entry which is preliminary data.</text>
</comment>
<proteinExistence type="predicted"/>
<feature type="non-terminal residue" evidence="1">
    <location>
        <position position="294"/>
    </location>
</feature>
<gene>
    <name evidence="1" type="ORF">As57867_007332</name>
</gene>